<feature type="transmembrane region" description="Helical" evidence="13">
    <location>
        <begin position="707"/>
        <end position="724"/>
    </location>
</feature>
<dbReference type="InterPro" id="IPR015883">
    <property type="entry name" value="Glyco_hydro_20_cat"/>
</dbReference>
<evidence type="ECO:0000256" key="2">
    <source>
        <dbReference type="ARBA" id="ARBA00006285"/>
    </source>
</evidence>
<dbReference type="InterPro" id="IPR017853">
    <property type="entry name" value="GH"/>
</dbReference>
<dbReference type="Pfam" id="PF14845">
    <property type="entry name" value="Glycohydro_20b2"/>
    <property type="match status" value="1"/>
</dbReference>
<evidence type="ECO:0000256" key="6">
    <source>
        <dbReference type="ARBA" id="ARBA00023180"/>
    </source>
</evidence>
<comment type="caution">
    <text evidence="16">The sequence shown here is derived from an EMBL/GenBank/DDBJ whole genome shotgun (WGS) entry which is preliminary data.</text>
</comment>
<keyword evidence="13" id="KW-0812">Transmembrane</keyword>
<dbReference type="PANTHER" id="PTHR22600">
    <property type="entry name" value="BETA-HEXOSAMINIDASE"/>
    <property type="match status" value="1"/>
</dbReference>
<dbReference type="EMBL" id="CATQJA010002645">
    <property type="protein sequence ID" value="CAJ0576697.1"/>
    <property type="molecule type" value="Genomic_DNA"/>
</dbReference>
<feature type="domain" description="Glycoside hydrolase family 20 catalytic" evidence="14">
    <location>
        <begin position="249"/>
        <end position="582"/>
    </location>
</feature>
<evidence type="ECO:0000256" key="4">
    <source>
        <dbReference type="ARBA" id="ARBA00022729"/>
    </source>
</evidence>
<feature type="domain" description="Beta-hexosaminidase eukaryotic type N-terminal" evidence="15">
    <location>
        <begin position="114"/>
        <end position="226"/>
    </location>
</feature>
<name>A0AA36CYK6_9BILA</name>
<evidence type="ECO:0000256" key="10">
    <source>
        <dbReference type="ARBA" id="ARBA00053719"/>
    </source>
</evidence>
<dbReference type="SUPFAM" id="SSF51445">
    <property type="entry name" value="(Trans)glycosidases"/>
    <property type="match status" value="1"/>
</dbReference>
<comment type="catalytic activity">
    <reaction evidence="1">
        <text>Hydrolysis of terminal non-reducing N-acetyl-D-hexosamine residues in N-acetyl-beta-D-hexosaminides.</text>
        <dbReference type="EC" id="3.2.1.52"/>
    </reaction>
</comment>
<keyword evidence="4" id="KW-0732">Signal</keyword>
<dbReference type="GO" id="GO:0005764">
    <property type="term" value="C:lysosome"/>
    <property type="evidence" value="ECO:0007669"/>
    <property type="project" value="TreeGrafter"/>
</dbReference>
<evidence type="ECO:0000256" key="11">
    <source>
        <dbReference type="ARBA" id="ARBA00069988"/>
    </source>
</evidence>
<dbReference type="InterPro" id="IPR029018">
    <property type="entry name" value="Hex-like_dom2"/>
</dbReference>
<dbReference type="InterPro" id="IPR025705">
    <property type="entry name" value="Beta_hexosaminidase_sua/sub"/>
</dbReference>
<evidence type="ECO:0000256" key="8">
    <source>
        <dbReference type="ARBA" id="ARBA00030512"/>
    </source>
</evidence>
<keyword evidence="13" id="KW-1133">Transmembrane helix</keyword>
<keyword evidence="17" id="KW-1185">Reference proteome</keyword>
<feature type="transmembrane region" description="Helical" evidence="13">
    <location>
        <begin position="736"/>
        <end position="755"/>
    </location>
</feature>
<evidence type="ECO:0000259" key="15">
    <source>
        <dbReference type="Pfam" id="PF14845"/>
    </source>
</evidence>
<comment type="function">
    <text evidence="10">Responsible for the degradation of GM2 gangliosides, and a variety of other molecules containing terminal N-acetyl hexosamines. Degrades chitotriose.</text>
</comment>
<evidence type="ECO:0000259" key="14">
    <source>
        <dbReference type="Pfam" id="PF00728"/>
    </source>
</evidence>
<comment type="similarity">
    <text evidence="2">Belongs to the glycosyl hydrolase 20 family.</text>
</comment>
<dbReference type="PRINTS" id="PR00738">
    <property type="entry name" value="GLHYDRLASE20"/>
</dbReference>
<evidence type="ECO:0000256" key="12">
    <source>
        <dbReference type="PIRSR" id="PIRSR625705-1"/>
    </source>
</evidence>
<gene>
    <name evidence="16" type="ORF">MSPICULIGERA_LOCUS14984</name>
</gene>
<dbReference type="PANTHER" id="PTHR22600:SF21">
    <property type="entry name" value="BETA-HEXOSAMINIDASE A"/>
    <property type="match status" value="1"/>
</dbReference>
<dbReference type="Gene3D" id="3.30.379.10">
    <property type="entry name" value="Chitobiase/beta-hexosaminidase domain 2-like"/>
    <property type="match status" value="1"/>
</dbReference>
<feature type="active site" description="Proton donor" evidence="12">
    <location>
        <position position="404"/>
    </location>
</feature>
<sequence length="834" mass="96293">MVEVEIPLGPATARRRQPFSDYSKKDQERLMKICGHSDGKPCITPQCVIVQTKEVQREKWVPVLIGEAFPKPTDSPSKVMRCWLSIGIFLYSATTTFGWFYGRDEPDAWTQGGVFPLPALIKYGHDNITLSPKRFLIQAGDHEECDIVAKSVETYVKKWMFPFPVEAKEDFPEFGLQVTIEEKCPTGVPPDNMIESYSLSISKEGSTLRAQQVWGFLRGLETFSQLIFYDEESNSYLLRTVEIADSPRYTVRGLMLDTSRHFLPKKIIFRQLDLMAQNKMNVFHWHIVDSEAFPYTSEKFPKLHVVGAYSRRHVYTKQDIKDIVDYARIRGIRVMPEFDTPAHTGAWRGVEGLVTRCFDENQVETNLPNLLDASEEKTFEFLSEFFKEVAADFPDAYIHLGGDESDLFIRECWDRNVKIQQFMERNNFYTTTQLENYYFGRLQDIVANATNHKTQVFWQEVYDNNNPSTSAIVHLWKGNTHQNIKDSARIITATGQRVIVSSCWYLNYHKYGADWKDAIANQIESNAKYYYCDPRDFEGSDEQKSLVLGGIVTMWGEMVDATNIEARTWPRASAAAERLWSPAESTKNATLAWPRLHELRSPYPSKNAYKSVAPAEFLDFGWPSLIRCDVGFWVAGMGLTKEWNALWEVDDPNFSQFDYTAKKYYICGIHVKRAAFFVLLLTFLEIILYISAFVLGWNPGIVRPFKYVVLPLVFIAALLLWWGLRDHHAFRLLPYIFVTLIQIVFHPVPLLVHLYTKYADKDGDGIFTDKNDDGREDNNILRGMSDVGQTLACMLLIPVVIYLFFIYVVHRCRKYFLDIDAAQNKNLPNVRYQK</sequence>
<organism evidence="16 17">
    <name type="scientific">Mesorhabditis spiculigera</name>
    <dbReference type="NCBI Taxonomy" id="96644"/>
    <lineage>
        <taxon>Eukaryota</taxon>
        <taxon>Metazoa</taxon>
        <taxon>Ecdysozoa</taxon>
        <taxon>Nematoda</taxon>
        <taxon>Chromadorea</taxon>
        <taxon>Rhabditida</taxon>
        <taxon>Rhabditina</taxon>
        <taxon>Rhabditomorpha</taxon>
        <taxon>Rhabditoidea</taxon>
        <taxon>Rhabditidae</taxon>
        <taxon>Mesorhabditinae</taxon>
        <taxon>Mesorhabditis</taxon>
    </lineage>
</organism>
<dbReference type="Proteomes" id="UP001177023">
    <property type="component" value="Unassembled WGS sequence"/>
</dbReference>
<protein>
    <recommendedName>
        <fullName evidence="11">Beta-hexosaminidase A</fullName>
        <ecNumber evidence="3">3.2.1.52</ecNumber>
    </recommendedName>
    <alternativeName>
        <fullName evidence="8">Beta-N-acetylhexosaminidase</fullName>
    </alternativeName>
    <alternativeName>
        <fullName evidence="9">N-acetyl-beta-glucosaminidase</fullName>
    </alternativeName>
</protein>
<dbReference type="GO" id="GO:0005975">
    <property type="term" value="P:carbohydrate metabolic process"/>
    <property type="evidence" value="ECO:0007669"/>
    <property type="project" value="InterPro"/>
</dbReference>
<proteinExistence type="inferred from homology"/>
<evidence type="ECO:0000256" key="5">
    <source>
        <dbReference type="ARBA" id="ARBA00022801"/>
    </source>
</evidence>
<evidence type="ECO:0000256" key="9">
    <source>
        <dbReference type="ARBA" id="ARBA00033000"/>
    </source>
</evidence>
<evidence type="ECO:0000256" key="7">
    <source>
        <dbReference type="ARBA" id="ARBA00023295"/>
    </source>
</evidence>
<feature type="transmembrane region" description="Helical" evidence="13">
    <location>
        <begin position="787"/>
        <end position="809"/>
    </location>
</feature>
<feature type="transmembrane region" description="Helical" evidence="13">
    <location>
        <begin position="82"/>
        <end position="102"/>
    </location>
</feature>
<dbReference type="FunFam" id="3.20.20.80:FF:000063">
    <property type="entry name" value="Beta-hexosaminidase"/>
    <property type="match status" value="1"/>
</dbReference>
<evidence type="ECO:0000256" key="3">
    <source>
        <dbReference type="ARBA" id="ARBA00012663"/>
    </source>
</evidence>
<evidence type="ECO:0000313" key="16">
    <source>
        <dbReference type="EMBL" id="CAJ0576697.1"/>
    </source>
</evidence>
<feature type="transmembrane region" description="Helical" evidence="13">
    <location>
        <begin position="674"/>
        <end position="695"/>
    </location>
</feature>
<keyword evidence="7" id="KW-0326">Glycosidase</keyword>
<dbReference type="GO" id="GO:0006689">
    <property type="term" value="P:ganglioside catabolic process"/>
    <property type="evidence" value="ECO:0007669"/>
    <property type="project" value="TreeGrafter"/>
</dbReference>
<accession>A0AA36CYK6</accession>
<dbReference type="InterPro" id="IPR029019">
    <property type="entry name" value="HEX_eukaryotic_N"/>
</dbReference>
<dbReference type="GO" id="GO:0004563">
    <property type="term" value="F:beta-N-acetylhexosaminidase activity"/>
    <property type="evidence" value="ECO:0007669"/>
    <property type="project" value="UniProtKB-EC"/>
</dbReference>
<dbReference type="SUPFAM" id="SSF55545">
    <property type="entry name" value="beta-N-acetylhexosaminidase-like domain"/>
    <property type="match status" value="1"/>
</dbReference>
<evidence type="ECO:0000256" key="13">
    <source>
        <dbReference type="SAM" id="Phobius"/>
    </source>
</evidence>
<dbReference type="GO" id="GO:0030203">
    <property type="term" value="P:glycosaminoglycan metabolic process"/>
    <property type="evidence" value="ECO:0007669"/>
    <property type="project" value="TreeGrafter"/>
</dbReference>
<dbReference type="Gene3D" id="3.20.20.80">
    <property type="entry name" value="Glycosidases"/>
    <property type="match status" value="1"/>
</dbReference>
<feature type="non-terminal residue" evidence="16">
    <location>
        <position position="1"/>
    </location>
</feature>
<dbReference type="EC" id="3.2.1.52" evidence="3"/>
<evidence type="ECO:0000313" key="17">
    <source>
        <dbReference type="Proteomes" id="UP001177023"/>
    </source>
</evidence>
<keyword evidence="5" id="KW-0378">Hydrolase</keyword>
<dbReference type="GO" id="GO:0016020">
    <property type="term" value="C:membrane"/>
    <property type="evidence" value="ECO:0007669"/>
    <property type="project" value="TreeGrafter"/>
</dbReference>
<keyword evidence="6" id="KW-0325">Glycoprotein</keyword>
<dbReference type="AlphaFoldDB" id="A0AA36CYK6"/>
<reference evidence="16" key="1">
    <citation type="submission" date="2023-06" db="EMBL/GenBank/DDBJ databases">
        <authorList>
            <person name="Delattre M."/>
        </authorList>
    </citation>
    <scope>NUCLEOTIDE SEQUENCE</scope>
    <source>
        <strain evidence="16">AF72</strain>
    </source>
</reference>
<evidence type="ECO:0000256" key="1">
    <source>
        <dbReference type="ARBA" id="ARBA00001231"/>
    </source>
</evidence>
<keyword evidence="13" id="KW-0472">Membrane</keyword>
<dbReference type="Pfam" id="PF00728">
    <property type="entry name" value="Glyco_hydro_20"/>
    <property type="match status" value="1"/>
</dbReference>